<evidence type="ECO:0000256" key="1">
    <source>
        <dbReference type="SAM" id="SignalP"/>
    </source>
</evidence>
<evidence type="ECO:0000313" key="3">
    <source>
        <dbReference type="Proteomes" id="UP000700706"/>
    </source>
</evidence>
<evidence type="ECO:0000313" key="2">
    <source>
        <dbReference type="EMBL" id="MBW8728963.1"/>
    </source>
</evidence>
<dbReference type="PROSITE" id="PS51257">
    <property type="entry name" value="PROKAR_LIPOPROTEIN"/>
    <property type="match status" value="1"/>
</dbReference>
<dbReference type="AlphaFoldDB" id="A0A952KG26"/>
<sequence length="130" mass="13667">MKTWLSLLVAIALAGCARAGTDALNEHGTVRTLSVAGTPNLLADCLTTKLDEDDLAGIKVTRSRILPNGAIELQGKHHTGVQLIWMALLTATGPSATRVDLTTRNFAYIDMSGDEVAAHIQGKLATCAKG</sequence>
<reference evidence="2" key="1">
    <citation type="submission" date="2020-06" db="EMBL/GenBank/DDBJ databases">
        <title>Stable isotope informed genome-resolved metagenomics uncovers potential trophic interactions in rhizosphere soil.</title>
        <authorList>
            <person name="Starr E.P."/>
            <person name="Shi S."/>
            <person name="Blazewicz S.J."/>
            <person name="Koch B.J."/>
            <person name="Probst A.J."/>
            <person name="Hungate B.A."/>
            <person name="Pett-Ridge J."/>
            <person name="Firestone M.K."/>
            <person name="Banfield J.F."/>
        </authorList>
    </citation>
    <scope>NUCLEOTIDE SEQUENCE</scope>
    <source>
        <strain evidence="2">YM_69_17</strain>
    </source>
</reference>
<feature type="signal peptide" evidence="1">
    <location>
        <begin position="1"/>
        <end position="19"/>
    </location>
</feature>
<proteinExistence type="predicted"/>
<dbReference type="Proteomes" id="UP000700706">
    <property type="component" value="Unassembled WGS sequence"/>
</dbReference>
<name>A0A952KG26_9PROT</name>
<accession>A0A952KG26</accession>
<keyword evidence="1" id="KW-0732">Signal</keyword>
<comment type="caution">
    <text evidence="2">The sequence shown here is derived from an EMBL/GenBank/DDBJ whole genome shotgun (WGS) entry which is preliminary data.</text>
</comment>
<dbReference type="EMBL" id="JAEKLZ010000472">
    <property type="protein sequence ID" value="MBW8728963.1"/>
    <property type="molecule type" value="Genomic_DNA"/>
</dbReference>
<gene>
    <name evidence="2" type="ORF">JF625_27925</name>
</gene>
<organism evidence="2 3">
    <name type="scientific">Inquilinus limosus</name>
    <dbReference type="NCBI Taxonomy" id="171674"/>
    <lineage>
        <taxon>Bacteria</taxon>
        <taxon>Pseudomonadati</taxon>
        <taxon>Pseudomonadota</taxon>
        <taxon>Alphaproteobacteria</taxon>
        <taxon>Rhodospirillales</taxon>
        <taxon>Rhodospirillaceae</taxon>
        <taxon>Inquilinus</taxon>
    </lineage>
</organism>
<feature type="chain" id="PRO_5037532687" description="Lipoprotein" evidence="1">
    <location>
        <begin position="20"/>
        <end position="130"/>
    </location>
</feature>
<evidence type="ECO:0008006" key="4">
    <source>
        <dbReference type="Google" id="ProtNLM"/>
    </source>
</evidence>
<protein>
    <recommendedName>
        <fullName evidence="4">Lipoprotein</fullName>
    </recommendedName>
</protein>